<organism evidence="2 3">
    <name type="scientific">Natronomonas moolapensis (strain DSM 18674 / CECT 7526 / JCM 14361 / 8.8.11)</name>
    <dbReference type="NCBI Taxonomy" id="268739"/>
    <lineage>
        <taxon>Archaea</taxon>
        <taxon>Methanobacteriati</taxon>
        <taxon>Methanobacteriota</taxon>
        <taxon>Stenosarchaea group</taxon>
        <taxon>Halobacteria</taxon>
        <taxon>Halobacteriales</taxon>
        <taxon>Natronomonadaceae</taxon>
        <taxon>Natronomonas</taxon>
    </lineage>
</organism>
<dbReference type="Proteomes" id="UP000011867">
    <property type="component" value="Chromosome"/>
</dbReference>
<evidence type="ECO:0000313" key="2">
    <source>
        <dbReference type="EMBL" id="CCQ36981.1"/>
    </source>
</evidence>
<dbReference type="eggNOG" id="arCOG06417">
    <property type="taxonomic scope" value="Archaea"/>
</dbReference>
<feature type="region of interest" description="Disordered" evidence="1">
    <location>
        <begin position="178"/>
        <end position="202"/>
    </location>
</feature>
<dbReference type="PROSITE" id="PS51318">
    <property type="entry name" value="TAT"/>
    <property type="match status" value="1"/>
</dbReference>
<dbReference type="EMBL" id="HF582854">
    <property type="protein sequence ID" value="CCQ36981.1"/>
    <property type="molecule type" value="Genomic_DNA"/>
</dbReference>
<dbReference type="RefSeq" id="WP_015409747.1">
    <property type="nucleotide sequence ID" value="NC_020388.1"/>
</dbReference>
<evidence type="ECO:0000313" key="3">
    <source>
        <dbReference type="Proteomes" id="UP000011867"/>
    </source>
</evidence>
<dbReference type="KEGG" id="nmo:Nmlp_2830"/>
<dbReference type="OrthoDB" id="235231at2157"/>
<protein>
    <submittedName>
        <fullName evidence="2">Uncharacterized protein</fullName>
    </submittedName>
</protein>
<evidence type="ECO:0000256" key="1">
    <source>
        <dbReference type="SAM" id="MobiDB-lite"/>
    </source>
</evidence>
<dbReference type="HOGENOM" id="CLU_982132_0_0_2"/>
<dbReference type="AlphaFoldDB" id="M1XRV2"/>
<gene>
    <name evidence="2" type="ordered locus">Nmlp_2830</name>
</gene>
<sequence>MERSRRDVLGAGGALLASAGLAGCIEERVTRRETQATDSMTWALSPDDEGVALDGEGFEDYVGRMADRYGDSGVRGTDFEAPDGFGIAYVGRYAITRTTPGSPTEGEFDLVPEAVEPEAPMLIADACLARYDLGADRYRYWLWIAADPTDGRLVRDVNLTTLSAGLRLDAGTVVDAATPTTDGSDGTVGLESPPSGSFPVRGGTLDTTTVREAGGSYTTEWDGTLNAPQSAVGVCEVERPGAYDFSWTMSLGYGFEETV</sequence>
<proteinExistence type="predicted"/>
<reference evidence="2 3" key="1">
    <citation type="journal article" date="2013" name="Genome Announc.">
        <title>Genome of the haloarchaeon Natronomonas moolapensis, a neutrophilic member of a previously haloalkaliphilic genus.</title>
        <authorList>
            <person name="Dyall-Smith M.L."/>
            <person name="Pfeiffer F."/>
            <person name="Oberwinkler T."/>
            <person name="Klee K."/>
            <person name="Rampp M."/>
            <person name="Palm P."/>
            <person name="Gross K."/>
            <person name="Schuster S.C."/>
            <person name="Oesterhelt D."/>
        </authorList>
    </citation>
    <scope>NUCLEOTIDE SEQUENCE [LARGE SCALE GENOMIC DNA]</scope>
    <source>
        <strain evidence="3">DSM 18674 / JCM 14361 / 8.8.11</strain>
    </source>
</reference>
<keyword evidence="3" id="KW-1185">Reference proteome</keyword>
<dbReference type="InterPro" id="IPR006311">
    <property type="entry name" value="TAT_signal"/>
</dbReference>
<dbReference type="PROSITE" id="PS51257">
    <property type="entry name" value="PROKAR_LIPOPROTEIN"/>
    <property type="match status" value="1"/>
</dbReference>
<dbReference type="GeneID" id="14653022"/>
<dbReference type="STRING" id="268739.Nmlp_2830"/>
<accession>M1XRV2</accession>
<name>M1XRV2_NATM8</name>